<evidence type="ECO:0000256" key="8">
    <source>
        <dbReference type="SAM" id="Phobius"/>
    </source>
</evidence>
<dbReference type="GO" id="GO:0005886">
    <property type="term" value="C:plasma membrane"/>
    <property type="evidence" value="ECO:0007669"/>
    <property type="project" value="UniProtKB-SubCell"/>
</dbReference>
<evidence type="ECO:0000313" key="10">
    <source>
        <dbReference type="EMBL" id="EIC23471.1"/>
    </source>
</evidence>
<feature type="transmembrane region" description="Helical" evidence="8">
    <location>
        <begin position="109"/>
        <end position="132"/>
    </location>
</feature>
<proteinExistence type="predicted"/>
<dbReference type="NCBIfam" id="TIGR04152">
    <property type="entry name" value="exosort_VPLPA"/>
    <property type="match status" value="1"/>
</dbReference>
<dbReference type="eggNOG" id="COG1269">
    <property type="taxonomic scope" value="Bacteria"/>
</dbReference>
<feature type="transmembrane region" description="Helical" evidence="8">
    <location>
        <begin position="46"/>
        <end position="63"/>
    </location>
</feature>
<organism evidence="10 11">
    <name type="scientific">Thiorhodovibrio frisius</name>
    <dbReference type="NCBI Taxonomy" id="631362"/>
    <lineage>
        <taxon>Bacteria</taxon>
        <taxon>Pseudomonadati</taxon>
        <taxon>Pseudomonadota</taxon>
        <taxon>Gammaproteobacteria</taxon>
        <taxon>Chromatiales</taxon>
        <taxon>Chromatiaceae</taxon>
        <taxon>Thiorhodovibrio</taxon>
    </lineage>
</organism>
<accession>H8YYE5</accession>
<evidence type="ECO:0000256" key="6">
    <source>
        <dbReference type="ARBA" id="ARBA00022989"/>
    </source>
</evidence>
<keyword evidence="5" id="KW-0378">Hydrolase</keyword>
<dbReference type="InterPro" id="IPR026491">
    <property type="entry name" value="ExosortD_VPLPA"/>
</dbReference>
<evidence type="ECO:0000256" key="7">
    <source>
        <dbReference type="ARBA" id="ARBA00023136"/>
    </source>
</evidence>
<dbReference type="STRING" id="631362.Thi970DRAFT_01141"/>
<evidence type="ECO:0000259" key="9">
    <source>
        <dbReference type="Pfam" id="PF11984"/>
    </source>
</evidence>
<dbReference type="Pfam" id="PF09721">
    <property type="entry name" value="Exosortase_EpsH"/>
    <property type="match status" value="1"/>
</dbReference>
<feature type="domain" description="Methanolan biosynthesis EpsI" evidence="9">
    <location>
        <begin position="316"/>
        <end position="519"/>
    </location>
</feature>
<dbReference type="OrthoDB" id="9797363at2"/>
<keyword evidence="6 8" id="KW-1133">Transmembrane helix</keyword>
<reference evidence="11" key="1">
    <citation type="submission" date="2011-06" db="EMBL/GenBank/DDBJ databases">
        <authorList>
            <consortium name="US DOE Joint Genome Institute (JGI-PGF)"/>
            <person name="Lucas S."/>
            <person name="Han J."/>
            <person name="Lapidus A."/>
            <person name="Cheng J.-F."/>
            <person name="Goodwin L."/>
            <person name="Pitluck S."/>
            <person name="Peters L."/>
            <person name="Land M.L."/>
            <person name="Hauser L."/>
            <person name="Vogl K."/>
            <person name="Liu Z."/>
            <person name="Overmann J."/>
            <person name="Frigaard N.-U."/>
            <person name="Bryant D.A."/>
            <person name="Woyke T.J."/>
        </authorList>
    </citation>
    <scope>NUCLEOTIDE SEQUENCE [LARGE SCALE GENOMIC DNA]</scope>
    <source>
        <strain evidence="11">970</strain>
    </source>
</reference>
<sequence length="522" mass="58963">MKNARFLPHFAIALGAALLAIAILYWPGIAELLRDWSSREEYSHGYFIPLVSLMLVWQQWPTLAQLRFSGSWNGLGLVIVALLLLLIGQLSTIYLVVHVSLILLLTGLVWAFTGLGAMRILWVPLIYLVFMIPFPPFLHNQMSLGLQLLSSEIGVWFIRLFGISVFLEGNVIDLGSYQLQVVDACSGLRYLFPLMSFGFLIAYFFRAPWWQRVIVFASTVPITVAMNSFRIGVTGLLVEYFGIGAAEGFLHDFEGWIIFMACTALLLAEVWLFVRFSGHFRESRSFGAALALDWPEPLPAGFVPSERSVPKPFWAAVALLALTAATMPFLQARPVESLARESLTVFPEEIGQWEGTPEILQDNILKSLDLTDYFIGDFIGGGDRRVNFYAAFYDSQGAGESAHSPRSCIPGGGWRIEDLQRISLDGLFVTGQPLRVNRLKIQRGEDKQLVYYWFQQRGRVLTNEYAVKWFLFWDALTRNRTDGALVRLTTVIQPWEDWADGDRRLREFAALAVPELGRFIPD</sequence>
<dbReference type="NCBIfam" id="TIGR04178">
    <property type="entry name" value="exo_archaeo"/>
    <property type="match status" value="1"/>
</dbReference>
<dbReference type="EMBL" id="JH603168">
    <property type="protein sequence ID" value="EIC23471.1"/>
    <property type="molecule type" value="Genomic_DNA"/>
</dbReference>
<keyword evidence="3" id="KW-0645">Protease</keyword>
<comment type="subcellular location">
    <subcellularLocation>
        <location evidence="1">Cell membrane</location>
        <topology evidence="1">Multi-pass membrane protein</topology>
    </subcellularLocation>
</comment>
<name>H8YYE5_9GAMM</name>
<dbReference type="InterPro" id="IPR026392">
    <property type="entry name" value="Exo/Archaeosortase_dom"/>
</dbReference>
<feature type="transmembrane region" description="Helical" evidence="8">
    <location>
        <begin position="7"/>
        <end position="26"/>
    </location>
</feature>
<protein>
    <submittedName>
        <fullName evidence="10">Eight transmembrane protein EpsH, putative exosortase</fullName>
    </submittedName>
</protein>
<feature type="transmembrane region" description="Helical" evidence="8">
    <location>
        <begin position="75"/>
        <end position="97"/>
    </location>
</feature>
<keyword evidence="7 8" id="KW-0472">Membrane</keyword>
<dbReference type="InterPro" id="IPR019127">
    <property type="entry name" value="Exosortase"/>
</dbReference>
<evidence type="ECO:0000256" key="1">
    <source>
        <dbReference type="ARBA" id="ARBA00004651"/>
    </source>
</evidence>
<evidence type="ECO:0000256" key="4">
    <source>
        <dbReference type="ARBA" id="ARBA00022692"/>
    </source>
</evidence>
<dbReference type="InterPro" id="IPR013426">
    <property type="entry name" value="EpsH-like"/>
</dbReference>
<dbReference type="InterPro" id="IPR014263">
    <property type="entry name" value="Methanolan_biosynth_EpsI"/>
</dbReference>
<dbReference type="AlphaFoldDB" id="H8YYE5"/>
<evidence type="ECO:0000313" key="11">
    <source>
        <dbReference type="Proteomes" id="UP000002964"/>
    </source>
</evidence>
<evidence type="ECO:0000256" key="3">
    <source>
        <dbReference type="ARBA" id="ARBA00022670"/>
    </source>
</evidence>
<feature type="transmembrane region" description="Helical" evidence="8">
    <location>
        <begin position="187"/>
        <end position="206"/>
    </location>
</feature>
<dbReference type="NCBIfam" id="TIGR02914">
    <property type="entry name" value="EpsI_fam"/>
    <property type="match status" value="1"/>
</dbReference>
<reference evidence="10 11" key="2">
    <citation type="submission" date="2011-11" db="EMBL/GenBank/DDBJ databases">
        <authorList>
            <consortium name="US DOE Joint Genome Institute"/>
            <person name="Lucas S."/>
            <person name="Han J."/>
            <person name="Lapidus A."/>
            <person name="Cheng J.-F."/>
            <person name="Goodwin L."/>
            <person name="Pitluck S."/>
            <person name="Peters L."/>
            <person name="Ovchinnikova G."/>
            <person name="Zhang X."/>
            <person name="Detter J.C."/>
            <person name="Han C."/>
            <person name="Tapia R."/>
            <person name="Land M."/>
            <person name="Hauser L."/>
            <person name="Kyrpides N."/>
            <person name="Ivanova N."/>
            <person name="Pagani I."/>
            <person name="Vogl K."/>
            <person name="Liu Z."/>
            <person name="Overmann J."/>
            <person name="Frigaard N.-U."/>
            <person name="Bryant D."/>
            <person name="Woyke T."/>
        </authorList>
    </citation>
    <scope>NUCLEOTIDE SEQUENCE [LARGE SCALE GENOMIC DNA]</scope>
    <source>
        <strain evidence="10 11">970</strain>
    </source>
</reference>
<dbReference type="Pfam" id="PF11984">
    <property type="entry name" value="DUF3485"/>
    <property type="match status" value="1"/>
</dbReference>
<dbReference type="NCBIfam" id="TIGR02602">
    <property type="entry name" value="8TM_EpsH"/>
    <property type="match status" value="1"/>
</dbReference>
<feature type="transmembrane region" description="Helical" evidence="8">
    <location>
        <begin position="213"/>
        <end position="233"/>
    </location>
</feature>
<evidence type="ECO:0000256" key="5">
    <source>
        <dbReference type="ARBA" id="ARBA00022801"/>
    </source>
</evidence>
<keyword evidence="4 8" id="KW-0812">Transmembrane</keyword>
<dbReference type="HOGENOM" id="CLU_039817_1_0_6"/>
<dbReference type="GO" id="GO:0008233">
    <property type="term" value="F:peptidase activity"/>
    <property type="evidence" value="ECO:0007669"/>
    <property type="project" value="UniProtKB-KW"/>
</dbReference>
<keyword evidence="11" id="KW-1185">Reference proteome</keyword>
<feature type="transmembrane region" description="Helical" evidence="8">
    <location>
        <begin position="253"/>
        <end position="274"/>
    </location>
</feature>
<evidence type="ECO:0000256" key="2">
    <source>
        <dbReference type="ARBA" id="ARBA00022475"/>
    </source>
</evidence>
<keyword evidence="2" id="KW-1003">Cell membrane</keyword>
<gene>
    <name evidence="10" type="ORF">Thi970DRAFT_01141</name>
</gene>
<dbReference type="Proteomes" id="UP000002964">
    <property type="component" value="Unassembled WGS sequence"/>
</dbReference>
<dbReference type="RefSeq" id="WP_009147554.1">
    <property type="nucleotide sequence ID" value="NZ_CP121471.1"/>
</dbReference>
<dbReference type="GO" id="GO:0006508">
    <property type="term" value="P:proteolysis"/>
    <property type="evidence" value="ECO:0007669"/>
    <property type="project" value="UniProtKB-KW"/>
</dbReference>
<feature type="transmembrane region" description="Helical" evidence="8">
    <location>
        <begin position="144"/>
        <end position="167"/>
    </location>
</feature>